<reference evidence="1 2" key="1">
    <citation type="submission" date="2016-03" db="EMBL/GenBank/DDBJ databases">
        <title>Speciation and ecological success in dimly lit waters: horizontal gene transfer in a green sulfur bacteria bloom unveiled by metagenomic assembly.</title>
        <authorList>
            <person name="Llorens-Mares T."/>
            <person name="Liu Z."/>
            <person name="Allen L.Z."/>
            <person name="Rusch D.B."/>
            <person name="Craig M.T."/>
            <person name="Dupont C.L."/>
            <person name="Bryant D.A."/>
            <person name="Casamayor E.O."/>
        </authorList>
    </citation>
    <scope>NUCLEOTIDE SEQUENCE [LARGE SCALE GENOMIC DNA]</scope>
    <source>
        <strain evidence="1">CIII</strain>
    </source>
</reference>
<name>A0A165MFH9_PELLU</name>
<evidence type="ECO:0008006" key="3">
    <source>
        <dbReference type="Google" id="ProtNLM"/>
    </source>
</evidence>
<proteinExistence type="predicted"/>
<accession>A0A165MFH9</accession>
<sequence>MGFEQFDTVVVPFPFTDRSTTKRRPALVISTGTFNQSHDHLILSMITKADNSRWESDFEILDWSEANLMHPCRIRMKCFTLETKLVTRKLGSISERDRITAGSALKRYFGC</sequence>
<protein>
    <recommendedName>
        <fullName evidence="3">Type II toxin-antitoxin system PemK/MazF family toxin</fullName>
    </recommendedName>
</protein>
<gene>
    <name evidence="1" type="ORF">A3K90_05560</name>
</gene>
<dbReference type="EMBL" id="LVWG01000009">
    <property type="protein sequence ID" value="KZK75187.1"/>
    <property type="molecule type" value="Genomic_DNA"/>
</dbReference>
<organism evidence="1 2">
    <name type="scientific">Pelodictyon luteolum</name>
    <dbReference type="NCBI Taxonomy" id="1100"/>
    <lineage>
        <taxon>Bacteria</taxon>
        <taxon>Pseudomonadati</taxon>
        <taxon>Chlorobiota</taxon>
        <taxon>Chlorobiia</taxon>
        <taxon>Chlorobiales</taxon>
        <taxon>Chlorobiaceae</taxon>
        <taxon>Chlorobium/Pelodictyon group</taxon>
        <taxon>Pelodictyon</taxon>
    </lineage>
</organism>
<dbReference type="InterPro" id="IPR011067">
    <property type="entry name" value="Plasmid_toxin/cell-grow_inhib"/>
</dbReference>
<dbReference type="Gene3D" id="2.30.30.110">
    <property type="match status" value="1"/>
</dbReference>
<dbReference type="InterPro" id="IPR003477">
    <property type="entry name" value="PemK-like"/>
</dbReference>
<dbReference type="Proteomes" id="UP000076481">
    <property type="component" value="Unassembled WGS sequence"/>
</dbReference>
<evidence type="ECO:0000313" key="2">
    <source>
        <dbReference type="Proteomes" id="UP000076481"/>
    </source>
</evidence>
<dbReference type="RefSeq" id="WP_369690397.1">
    <property type="nucleotide sequence ID" value="NZ_LVWG01000009.1"/>
</dbReference>
<dbReference type="SUPFAM" id="SSF50118">
    <property type="entry name" value="Cell growth inhibitor/plasmid maintenance toxic component"/>
    <property type="match status" value="1"/>
</dbReference>
<dbReference type="AlphaFoldDB" id="A0A165MFH9"/>
<evidence type="ECO:0000313" key="1">
    <source>
        <dbReference type="EMBL" id="KZK75187.1"/>
    </source>
</evidence>
<dbReference type="Pfam" id="PF02452">
    <property type="entry name" value="PemK_toxin"/>
    <property type="match status" value="1"/>
</dbReference>
<dbReference type="GO" id="GO:0003677">
    <property type="term" value="F:DNA binding"/>
    <property type="evidence" value="ECO:0007669"/>
    <property type="project" value="InterPro"/>
</dbReference>
<comment type="caution">
    <text evidence="1">The sequence shown here is derived from an EMBL/GenBank/DDBJ whole genome shotgun (WGS) entry which is preliminary data.</text>
</comment>